<dbReference type="SMART" id="SM00220">
    <property type="entry name" value="S_TKc"/>
    <property type="match status" value="1"/>
</dbReference>
<keyword evidence="4" id="KW-0418">Kinase</keyword>
<dbReference type="Proteomes" id="UP000707451">
    <property type="component" value="Unassembled WGS sequence"/>
</dbReference>
<evidence type="ECO:0000256" key="6">
    <source>
        <dbReference type="SAM" id="MobiDB-lite"/>
    </source>
</evidence>
<feature type="compositionally biased region" description="Polar residues" evidence="6">
    <location>
        <begin position="872"/>
        <end position="888"/>
    </location>
</feature>
<keyword evidence="5" id="KW-0067">ATP-binding</keyword>
<feature type="transmembrane region" description="Helical" evidence="7">
    <location>
        <begin position="347"/>
        <end position="369"/>
    </location>
</feature>
<proteinExistence type="predicted"/>
<dbReference type="InterPro" id="IPR011009">
    <property type="entry name" value="Kinase-like_dom_sf"/>
</dbReference>
<accession>A0A9P7Y084</accession>
<dbReference type="OrthoDB" id="2449239at2759"/>
<keyword evidence="11" id="KW-1185">Reference proteome</keyword>
<dbReference type="PANTHER" id="PTHR43671:SF13">
    <property type="entry name" value="SERINE_THREONINE-PROTEIN KINASE NEK2"/>
    <property type="match status" value="1"/>
</dbReference>
<evidence type="ECO:0000256" key="3">
    <source>
        <dbReference type="ARBA" id="ARBA00022741"/>
    </source>
</evidence>
<dbReference type="InterPro" id="IPR000719">
    <property type="entry name" value="Prot_kinase_dom"/>
</dbReference>
<evidence type="ECO:0000259" key="9">
    <source>
        <dbReference type="PROSITE" id="PS50011"/>
    </source>
</evidence>
<dbReference type="PANTHER" id="PTHR43671">
    <property type="entry name" value="SERINE/THREONINE-PROTEIN KINASE NEK"/>
    <property type="match status" value="1"/>
</dbReference>
<comment type="caution">
    <text evidence="10">The sequence shown here is derived from an EMBL/GenBank/DDBJ whole genome shotgun (WGS) entry which is preliminary data.</text>
</comment>
<sequence>MLLPRMGASQSARHICLFLSVVSTLVMSVSAAPGDALAMMPNTFTTCASATGAWTVGVNQTSGLLTFVNTNGDESFVSNRTFKGFSGGHCLESGGVLYFISDYATGNLTRKNGVYDWSDDNFPSTGTGDKNGNPIIQKDFTKETTTIGTTGLAINCVAVTEKSITFWNPGAQGYTGVANLADLTGISNGPVLKKTAIIGVALSGDNLFIHYNVDASNQRLAQVNIQSQGKQTTAPIVVGQGMKLVPVSGGGVALVNLTSPPGSAQVTYYSDNMTPRQANYPLSSRNGSIPDDLFILDQNNIHLVTKDGLMPPPTSEGGRQTDPPGSPLATPAPPNSDPNSKPAANHLPAIIGGVVGALALAAIVAFLIIRRKKTRRGGNNNTSRSLFSKKQQDLFPSKADDTLVPLGLYNQERGLPPSPHQDDDLERMGYMSHRGMRSADVPERTAFLSHHLHRSSTQPSIDETIPVEAALTHHRHDKHTPQGLSHSISVSSVTSRFPRHSAKSGKLFEEKIQLQVIRYEVPDAHLMAPHGTIGRLVLGTYHIISDPKSARSLKPQSKNNQGLARSGTVVVKKSRSSMISGRNSPLVEMAEESSMLLTDAENQHTFEGATLKWYMTELHWKREAALLKRLKSPIFVMELLESYCIPALQNRAFTYPFVNAMGGRTSLLSDLSPVKSAHHTRAILRSISAAVEWCHRHGVVHLNIQPGSFFLEDDIDPRTEDASWKLWDFTCARYIGERIGPFGGSGETATPSQYHPPTNPSNPDSFPYMDQQQHDRQMDRIGGNPLPAAYTAPELLEAWRADNINFPVEANMDTWSLGCLYYEILTGHPLFPTETEAWGLVGGWEQTGPWSSKTFHAPYPPSPSAEGVAPPTNESETNSPYERSQTLDPSGSIAKLLRDMMTINPEERVSLDTIMERIY</sequence>
<keyword evidence="2" id="KW-0808">Transferase</keyword>
<dbReference type="GO" id="GO:0004674">
    <property type="term" value="F:protein serine/threonine kinase activity"/>
    <property type="evidence" value="ECO:0007669"/>
    <property type="project" value="UniProtKB-EC"/>
</dbReference>
<dbReference type="Gene3D" id="1.10.510.10">
    <property type="entry name" value="Transferase(Phosphotransferase) domain 1"/>
    <property type="match status" value="1"/>
</dbReference>
<reference evidence="10" key="1">
    <citation type="submission" date="2021-06" db="EMBL/GenBank/DDBJ databases">
        <title>Genome Sequence of Mortierella hyaline Strain SCG-10, a Cold-Adapted, Nitrate-Reducing Fungus Isolated from Soil in Minnesota, USA.</title>
        <authorList>
            <person name="Aldossari N."/>
        </authorList>
    </citation>
    <scope>NUCLEOTIDE SEQUENCE</scope>
    <source>
        <strain evidence="10">SCG-10</strain>
    </source>
</reference>
<evidence type="ECO:0000313" key="10">
    <source>
        <dbReference type="EMBL" id="KAG9069433.1"/>
    </source>
</evidence>
<protein>
    <recommendedName>
        <fullName evidence="1">non-specific serine/threonine protein kinase</fullName>
        <ecNumber evidence="1">2.7.11.1</ecNumber>
    </recommendedName>
</protein>
<dbReference type="PROSITE" id="PS50011">
    <property type="entry name" value="PROTEIN_KINASE_DOM"/>
    <property type="match status" value="1"/>
</dbReference>
<dbReference type="SUPFAM" id="SSF56112">
    <property type="entry name" value="Protein kinase-like (PK-like)"/>
    <property type="match status" value="1"/>
</dbReference>
<feature type="domain" description="Protein kinase" evidence="9">
    <location>
        <begin position="527"/>
        <end position="919"/>
    </location>
</feature>
<feature type="chain" id="PRO_5040347550" description="non-specific serine/threonine protein kinase" evidence="8">
    <location>
        <begin position="32"/>
        <end position="919"/>
    </location>
</feature>
<evidence type="ECO:0000256" key="5">
    <source>
        <dbReference type="ARBA" id="ARBA00022840"/>
    </source>
</evidence>
<gene>
    <name evidence="10" type="ORF">KI688_010335</name>
</gene>
<feature type="signal peptide" evidence="8">
    <location>
        <begin position="1"/>
        <end position="31"/>
    </location>
</feature>
<keyword evidence="7" id="KW-0812">Transmembrane</keyword>
<dbReference type="CDD" id="cd12087">
    <property type="entry name" value="TM_EGFR-like"/>
    <property type="match status" value="1"/>
</dbReference>
<keyword evidence="8" id="KW-0732">Signal</keyword>
<evidence type="ECO:0000313" key="11">
    <source>
        <dbReference type="Proteomes" id="UP000707451"/>
    </source>
</evidence>
<evidence type="ECO:0000256" key="1">
    <source>
        <dbReference type="ARBA" id="ARBA00012513"/>
    </source>
</evidence>
<feature type="region of interest" description="Disordered" evidence="6">
    <location>
        <begin position="745"/>
        <end position="768"/>
    </location>
</feature>
<dbReference type="Pfam" id="PF00069">
    <property type="entry name" value="Pkinase"/>
    <property type="match status" value="1"/>
</dbReference>
<feature type="region of interest" description="Disordered" evidence="6">
    <location>
        <begin position="852"/>
        <end position="888"/>
    </location>
</feature>
<organism evidence="10 11">
    <name type="scientific">Linnemannia hyalina</name>
    <dbReference type="NCBI Taxonomy" id="64524"/>
    <lineage>
        <taxon>Eukaryota</taxon>
        <taxon>Fungi</taxon>
        <taxon>Fungi incertae sedis</taxon>
        <taxon>Mucoromycota</taxon>
        <taxon>Mortierellomycotina</taxon>
        <taxon>Mortierellomycetes</taxon>
        <taxon>Mortierellales</taxon>
        <taxon>Mortierellaceae</taxon>
        <taxon>Linnemannia</taxon>
    </lineage>
</organism>
<dbReference type="EC" id="2.7.11.1" evidence="1"/>
<dbReference type="EMBL" id="JAHRHY010000005">
    <property type="protein sequence ID" value="KAG9069433.1"/>
    <property type="molecule type" value="Genomic_DNA"/>
</dbReference>
<keyword evidence="7" id="KW-0472">Membrane</keyword>
<name>A0A9P7Y084_9FUNG</name>
<feature type="compositionally biased region" description="Polar residues" evidence="6">
    <location>
        <begin position="747"/>
        <end position="764"/>
    </location>
</feature>
<dbReference type="AlphaFoldDB" id="A0A9P7Y084"/>
<evidence type="ECO:0000256" key="8">
    <source>
        <dbReference type="SAM" id="SignalP"/>
    </source>
</evidence>
<feature type="region of interest" description="Disordered" evidence="6">
    <location>
        <begin position="305"/>
        <end position="343"/>
    </location>
</feature>
<keyword evidence="7" id="KW-1133">Transmembrane helix</keyword>
<feature type="compositionally biased region" description="Pro residues" evidence="6">
    <location>
        <begin position="324"/>
        <end position="336"/>
    </location>
</feature>
<evidence type="ECO:0000256" key="7">
    <source>
        <dbReference type="SAM" id="Phobius"/>
    </source>
</evidence>
<evidence type="ECO:0000256" key="2">
    <source>
        <dbReference type="ARBA" id="ARBA00022679"/>
    </source>
</evidence>
<dbReference type="GO" id="GO:0005524">
    <property type="term" value="F:ATP binding"/>
    <property type="evidence" value="ECO:0007669"/>
    <property type="project" value="UniProtKB-KW"/>
</dbReference>
<keyword evidence="3" id="KW-0547">Nucleotide-binding</keyword>
<dbReference type="InterPro" id="IPR050660">
    <property type="entry name" value="NEK_Ser/Thr_kinase"/>
</dbReference>
<evidence type="ECO:0000256" key="4">
    <source>
        <dbReference type="ARBA" id="ARBA00022777"/>
    </source>
</evidence>